<dbReference type="EMBL" id="CM056744">
    <property type="protein sequence ID" value="KAJ8668184.1"/>
    <property type="molecule type" value="Genomic_DNA"/>
</dbReference>
<comment type="caution">
    <text evidence="1">The sequence shown here is derived from an EMBL/GenBank/DDBJ whole genome shotgun (WGS) entry which is preliminary data.</text>
</comment>
<evidence type="ECO:0000313" key="2">
    <source>
        <dbReference type="Proteomes" id="UP001239111"/>
    </source>
</evidence>
<proteinExistence type="predicted"/>
<protein>
    <submittedName>
        <fullName evidence="1">Uncharacterized protein</fullName>
    </submittedName>
</protein>
<keyword evidence="2" id="KW-1185">Reference proteome</keyword>
<accession>A0ACC2NAG0</accession>
<gene>
    <name evidence="1" type="ORF">QAD02_009847</name>
</gene>
<dbReference type="Proteomes" id="UP001239111">
    <property type="component" value="Chromosome 4"/>
</dbReference>
<reference evidence="1" key="1">
    <citation type="submission" date="2023-04" db="EMBL/GenBank/DDBJ databases">
        <title>A chromosome-level genome assembly of the parasitoid wasp Eretmocerus hayati.</title>
        <authorList>
            <person name="Zhong Y."/>
            <person name="Liu S."/>
            <person name="Liu Y."/>
        </authorList>
    </citation>
    <scope>NUCLEOTIDE SEQUENCE</scope>
    <source>
        <strain evidence="1">ZJU_SS_LIU_2023</strain>
    </source>
</reference>
<sequence length="118" mass="13368">MAEPEIVPEEEEKKGLVIFGRDITKIPCYRSSFLYGSSSYVGVGLITFLLTSKPGFSSHCGFGAFMLVTFGYYNWCIYKFAQQKFEYGQLQKVWQSAAILEGSELVDKKTFKAEFKDA</sequence>
<name>A0ACC2NAG0_9HYME</name>
<evidence type="ECO:0000313" key="1">
    <source>
        <dbReference type="EMBL" id="KAJ8668184.1"/>
    </source>
</evidence>
<organism evidence="1 2">
    <name type="scientific">Eretmocerus hayati</name>
    <dbReference type="NCBI Taxonomy" id="131215"/>
    <lineage>
        <taxon>Eukaryota</taxon>
        <taxon>Metazoa</taxon>
        <taxon>Ecdysozoa</taxon>
        <taxon>Arthropoda</taxon>
        <taxon>Hexapoda</taxon>
        <taxon>Insecta</taxon>
        <taxon>Pterygota</taxon>
        <taxon>Neoptera</taxon>
        <taxon>Endopterygota</taxon>
        <taxon>Hymenoptera</taxon>
        <taxon>Apocrita</taxon>
        <taxon>Proctotrupomorpha</taxon>
        <taxon>Chalcidoidea</taxon>
        <taxon>Aphelinidae</taxon>
        <taxon>Aphelininae</taxon>
        <taxon>Eretmocerus</taxon>
    </lineage>
</organism>